<sequence>MGPRWVYPTRIHPSGKAMEEWLTQRLARVNFPLPYRPRLSFWTGLTALDAVTRLAQSCATSNKHSQPPSSDEG</sequence>
<gene>
    <name evidence="1" type="primary">g9798</name>
    <name evidence="1" type="ORF">VP750_LOCUS8827</name>
</gene>
<accession>A0ABP1G3Z5</accession>
<protein>
    <submittedName>
        <fullName evidence="1">G9798 protein</fullName>
    </submittedName>
</protein>
<dbReference type="Proteomes" id="UP001497392">
    <property type="component" value="Unassembled WGS sequence"/>
</dbReference>
<organism evidence="1 2">
    <name type="scientific">Coccomyxa viridis</name>
    <dbReference type="NCBI Taxonomy" id="1274662"/>
    <lineage>
        <taxon>Eukaryota</taxon>
        <taxon>Viridiplantae</taxon>
        <taxon>Chlorophyta</taxon>
        <taxon>core chlorophytes</taxon>
        <taxon>Trebouxiophyceae</taxon>
        <taxon>Trebouxiophyceae incertae sedis</taxon>
        <taxon>Coccomyxaceae</taxon>
        <taxon>Coccomyxa</taxon>
    </lineage>
</organism>
<keyword evidence="2" id="KW-1185">Reference proteome</keyword>
<comment type="caution">
    <text evidence="1">The sequence shown here is derived from an EMBL/GenBank/DDBJ whole genome shotgun (WGS) entry which is preliminary data.</text>
</comment>
<proteinExistence type="predicted"/>
<dbReference type="EMBL" id="CAXHTA020000016">
    <property type="protein sequence ID" value="CAL5226921.1"/>
    <property type="molecule type" value="Genomic_DNA"/>
</dbReference>
<reference evidence="1 2" key="1">
    <citation type="submission" date="2024-06" db="EMBL/GenBank/DDBJ databases">
        <authorList>
            <person name="Kraege A."/>
            <person name="Thomma B."/>
        </authorList>
    </citation>
    <scope>NUCLEOTIDE SEQUENCE [LARGE SCALE GENOMIC DNA]</scope>
</reference>
<name>A0ABP1G3Z5_9CHLO</name>
<evidence type="ECO:0000313" key="1">
    <source>
        <dbReference type="EMBL" id="CAL5226921.1"/>
    </source>
</evidence>
<evidence type="ECO:0000313" key="2">
    <source>
        <dbReference type="Proteomes" id="UP001497392"/>
    </source>
</evidence>